<dbReference type="InterPro" id="IPR037914">
    <property type="entry name" value="SpoVT-AbrB_sf"/>
</dbReference>
<keyword evidence="3" id="KW-0677">Repeat</keyword>
<dbReference type="PANTHER" id="PTHR34701:SF1">
    <property type="entry name" value="TRANSCRIPTIONAL REGULATOR MRAZ"/>
    <property type="match status" value="1"/>
</dbReference>
<dbReference type="CDD" id="cd16321">
    <property type="entry name" value="MraZ_C"/>
    <property type="match status" value="1"/>
</dbReference>
<evidence type="ECO:0000256" key="3">
    <source>
        <dbReference type="ARBA" id="ARBA00022737"/>
    </source>
</evidence>
<gene>
    <name evidence="7 10" type="primary">mraZ</name>
    <name evidence="10" type="ORF">ACFSNB_12475</name>
</gene>
<dbReference type="HAMAP" id="MF_01008">
    <property type="entry name" value="MraZ"/>
    <property type="match status" value="1"/>
</dbReference>
<proteinExistence type="inferred from homology"/>
<name>A0ABW5CF08_9PROT</name>
<evidence type="ECO:0000259" key="9">
    <source>
        <dbReference type="PROSITE" id="PS51740"/>
    </source>
</evidence>
<evidence type="ECO:0000256" key="7">
    <source>
        <dbReference type="HAMAP-Rule" id="MF_01008"/>
    </source>
</evidence>
<dbReference type="InterPro" id="IPR007159">
    <property type="entry name" value="SpoVT-AbrB_dom"/>
</dbReference>
<dbReference type="Pfam" id="PF02381">
    <property type="entry name" value="MraZ"/>
    <property type="match status" value="1"/>
</dbReference>
<feature type="region of interest" description="Disordered" evidence="8">
    <location>
        <begin position="140"/>
        <end position="160"/>
    </location>
</feature>
<evidence type="ECO:0000313" key="10">
    <source>
        <dbReference type="EMBL" id="MFD2234623.1"/>
    </source>
</evidence>
<comment type="similarity">
    <text evidence="7">Belongs to the MraZ family.</text>
</comment>
<dbReference type="InterPro" id="IPR035642">
    <property type="entry name" value="MraZ_N"/>
</dbReference>
<keyword evidence="6 7" id="KW-0804">Transcription</keyword>
<evidence type="ECO:0000256" key="5">
    <source>
        <dbReference type="ARBA" id="ARBA00023125"/>
    </source>
</evidence>
<protein>
    <recommendedName>
        <fullName evidence="1 7">Transcriptional regulator MraZ</fullName>
    </recommendedName>
</protein>
<feature type="domain" description="SpoVT-AbrB" evidence="9">
    <location>
        <begin position="7"/>
        <end position="54"/>
    </location>
</feature>
<keyword evidence="4 7" id="KW-0805">Transcription regulation</keyword>
<organism evidence="10 11">
    <name type="scientific">Phaeospirillum tilakii</name>
    <dbReference type="NCBI Taxonomy" id="741673"/>
    <lineage>
        <taxon>Bacteria</taxon>
        <taxon>Pseudomonadati</taxon>
        <taxon>Pseudomonadota</taxon>
        <taxon>Alphaproteobacteria</taxon>
        <taxon>Rhodospirillales</taxon>
        <taxon>Rhodospirillaceae</taxon>
        <taxon>Phaeospirillum</taxon>
    </lineage>
</organism>
<comment type="subunit">
    <text evidence="7">Forms oligomers.</text>
</comment>
<dbReference type="EMBL" id="JBHUIY010000025">
    <property type="protein sequence ID" value="MFD2234623.1"/>
    <property type="molecule type" value="Genomic_DNA"/>
</dbReference>
<dbReference type="InterPro" id="IPR035644">
    <property type="entry name" value="MraZ_C"/>
</dbReference>
<keyword evidence="2 7" id="KW-0963">Cytoplasm</keyword>
<evidence type="ECO:0000256" key="2">
    <source>
        <dbReference type="ARBA" id="ARBA00022490"/>
    </source>
</evidence>
<dbReference type="InterPro" id="IPR038619">
    <property type="entry name" value="MraZ_sf"/>
</dbReference>
<evidence type="ECO:0000256" key="1">
    <source>
        <dbReference type="ARBA" id="ARBA00013860"/>
    </source>
</evidence>
<evidence type="ECO:0000313" key="11">
    <source>
        <dbReference type="Proteomes" id="UP001597296"/>
    </source>
</evidence>
<reference evidence="11" key="1">
    <citation type="journal article" date="2019" name="Int. J. Syst. Evol. Microbiol.">
        <title>The Global Catalogue of Microorganisms (GCM) 10K type strain sequencing project: providing services to taxonomists for standard genome sequencing and annotation.</title>
        <authorList>
            <consortium name="The Broad Institute Genomics Platform"/>
            <consortium name="The Broad Institute Genome Sequencing Center for Infectious Disease"/>
            <person name="Wu L."/>
            <person name="Ma J."/>
        </authorList>
    </citation>
    <scope>NUCLEOTIDE SEQUENCE [LARGE SCALE GENOMIC DNA]</scope>
    <source>
        <strain evidence="11">KCTC 15012</strain>
    </source>
</reference>
<dbReference type="InterPro" id="IPR020603">
    <property type="entry name" value="MraZ_dom"/>
</dbReference>
<comment type="subcellular location">
    <subcellularLocation>
        <location evidence="7">Cytoplasm</location>
        <location evidence="7">Nucleoid</location>
    </subcellularLocation>
</comment>
<evidence type="ECO:0000256" key="6">
    <source>
        <dbReference type="ARBA" id="ARBA00023163"/>
    </source>
</evidence>
<dbReference type="NCBIfam" id="NF001477">
    <property type="entry name" value="PRK00326.2-4"/>
    <property type="match status" value="1"/>
</dbReference>
<dbReference type="Proteomes" id="UP001597296">
    <property type="component" value="Unassembled WGS sequence"/>
</dbReference>
<dbReference type="CDD" id="cd16320">
    <property type="entry name" value="MraZ_N"/>
    <property type="match status" value="1"/>
</dbReference>
<evidence type="ECO:0000256" key="8">
    <source>
        <dbReference type="SAM" id="MobiDB-lite"/>
    </source>
</evidence>
<accession>A0ABW5CF08</accession>
<dbReference type="PANTHER" id="PTHR34701">
    <property type="entry name" value="TRANSCRIPTIONAL REGULATOR MRAZ"/>
    <property type="match status" value="1"/>
</dbReference>
<dbReference type="InterPro" id="IPR003444">
    <property type="entry name" value="MraZ"/>
</dbReference>
<dbReference type="Gene3D" id="3.40.1550.20">
    <property type="entry name" value="Transcriptional regulator MraZ domain"/>
    <property type="match status" value="1"/>
</dbReference>
<dbReference type="PROSITE" id="PS51740">
    <property type="entry name" value="SPOVT_ABRB"/>
    <property type="match status" value="2"/>
</dbReference>
<sequence length="160" mass="17391">MALFLSTFVNKVDRKGRVSVPASFRTALASSGLAGIVVYRSFIHPCAEGCGLDFMERLSASTETLDLFSAEQEELSALIFADARQLAWDPEGRVVLPEDLIAHVGIGESASFVGKGQTFQLWEPEAYRAHEAEIRARALRNRPTLPLRPPAAPPRGGEAP</sequence>
<keyword evidence="5 7" id="KW-0238">DNA-binding</keyword>
<comment type="caution">
    <text evidence="10">The sequence shown here is derived from an EMBL/GenBank/DDBJ whole genome shotgun (WGS) entry which is preliminary data.</text>
</comment>
<dbReference type="SUPFAM" id="SSF89447">
    <property type="entry name" value="AbrB/MazE/MraZ-like"/>
    <property type="match status" value="1"/>
</dbReference>
<dbReference type="RefSeq" id="WP_377317023.1">
    <property type="nucleotide sequence ID" value="NZ_JBHUIY010000025.1"/>
</dbReference>
<keyword evidence="11" id="KW-1185">Reference proteome</keyword>
<evidence type="ECO:0000256" key="4">
    <source>
        <dbReference type="ARBA" id="ARBA00023015"/>
    </source>
</evidence>
<feature type="domain" description="SpoVT-AbrB" evidence="9">
    <location>
        <begin position="83"/>
        <end position="126"/>
    </location>
</feature>